<dbReference type="InterPro" id="IPR008258">
    <property type="entry name" value="Transglycosylase_SLT_dom_1"/>
</dbReference>
<dbReference type="GO" id="GO:0016020">
    <property type="term" value="C:membrane"/>
    <property type="evidence" value="ECO:0007669"/>
    <property type="project" value="InterPro"/>
</dbReference>
<dbReference type="InterPro" id="IPR018392">
    <property type="entry name" value="LysM"/>
</dbReference>
<keyword evidence="2" id="KW-0732">Signal</keyword>
<feature type="signal peptide" evidence="2">
    <location>
        <begin position="1"/>
        <end position="22"/>
    </location>
</feature>
<dbReference type="InterPro" id="IPR036779">
    <property type="entry name" value="LysM_dom_sf"/>
</dbReference>
<evidence type="ECO:0000256" key="2">
    <source>
        <dbReference type="SAM" id="SignalP"/>
    </source>
</evidence>
<dbReference type="PROSITE" id="PS51257">
    <property type="entry name" value="PROKAR_LIPOPROTEIN"/>
    <property type="match status" value="1"/>
</dbReference>
<dbReference type="PANTHER" id="PTHR33734:SF22">
    <property type="entry name" value="MEMBRANE-BOUND LYTIC MUREIN TRANSGLYCOSYLASE D"/>
    <property type="match status" value="1"/>
</dbReference>
<evidence type="ECO:0000256" key="1">
    <source>
        <dbReference type="ARBA" id="ARBA00007734"/>
    </source>
</evidence>
<organism evidence="4 5">
    <name type="scientific">Candidatus Methylobacter favarea</name>
    <dbReference type="NCBI Taxonomy" id="2707345"/>
    <lineage>
        <taxon>Bacteria</taxon>
        <taxon>Pseudomonadati</taxon>
        <taxon>Pseudomonadota</taxon>
        <taxon>Gammaproteobacteria</taxon>
        <taxon>Methylococcales</taxon>
        <taxon>Methylococcaceae</taxon>
        <taxon>Methylobacter</taxon>
    </lineage>
</organism>
<dbReference type="SUPFAM" id="SSF54106">
    <property type="entry name" value="LysM domain"/>
    <property type="match status" value="3"/>
</dbReference>
<dbReference type="PROSITE" id="PS00922">
    <property type="entry name" value="TRANSGLYCOSYLASE"/>
    <property type="match status" value="1"/>
</dbReference>
<dbReference type="CDD" id="cd16894">
    <property type="entry name" value="MltD-like"/>
    <property type="match status" value="1"/>
</dbReference>
<evidence type="ECO:0000313" key="5">
    <source>
        <dbReference type="Proteomes" id="UP000494216"/>
    </source>
</evidence>
<dbReference type="Gene3D" id="3.10.350.10">
    <property type="entry name" value="LysM domain"/>
    <property type="match status" value="3"/>
</dbReference>
<proteinExistence type="inferred from homology"/>
<feature type="domain" description="LysM" evidence="3">
    <location>
        <begin position="439"/>
        <end position="483"/>
    </location>
</feature>
<dbReference type="GO" id="GO:0008932">
    <property type="term" value="F:lytic endotransglycosylase activity"/>
    <property type="evidence" value="ECO:0007669"/>
    <property type="project" value="TreeGrafter"/>
</dbReference>
<dbReference type="Proteomes" id="UP000494216">
    <property type="component" value="Unassembled WGS sequence"/>
</dbReference>
<keyword evidence="5" id="KW-1185">Reference proteome</keyword>
<dbReference type="PANTHER" id="PTHR33734">
    <property type="entry name" value="LYSM DOMAIN-CONTAINING GPI-ANCHORED PROTEIN 2"/>
    <property type="match status" value="1"/>
</dbReference>
<protein>
    <submittedName>
        <fullName evidence="4">Membrane-bound lytic murein transglycosylase D</fullName>
    </submittedName>
</protein>
<evidence type="ECO:0000313" key="4">
    <source>
        <dbReference type="EMBL" id="CAA9889886.1"/>
    </source>
</evidence>
<dbReference type="InterPro" id="IPR000189">
    <property type="entry name" value="Transglyc_AS"/>
</dbReference>
<gene>
    <name evidence="4" type="ORF">METHB2_150010</name>
</gene>
<sequence length="553" mass="62143">MNVNFSKLIMFLLILISLIASGCSETGKAPLRINDRPPIISKQDRSSYIHYPSLVPAKQKFKTKLTHNATIWDRLVSLYSLPPIENERIDRELNWYLQNPDALVALQQRAEPYLHLILDEIEAKDIPGELALLPVVESSFIPDAYSKSQASGLWQFIPATGRLFGLQQNSWYDGRRDVYASTKAATTYLKQLSETFDGDWLLALASYNFGKGNILKCIEKNEDLDLPADYWSLSLPEETFNYVPRLLAIAKLFANAEQYNIPLQHIPNKPYFEVVDIKAPLDLNKAAAMANIPLKEFLKLNPGFNRWCTAPEGPHRLLIPVQQAQFFKTNLAQLSYADRLNLNQYSKVSTDQLQNEAKAVVSANTKASARLRYYKVKAGESLLAVATRNHTTLKSIRQTNHLAGNTVRSGMRLAIPALKKSAYISPVAKAPGHKSGYTQTYVVKKGDTFWKIAQRFSVSTKNIADWNKITLKTDLVPGKRLTIKKLEPQLATALSTIRLVYYTVHKGDSLLQISRKFNVSVADLRESNANILTNGLRPGLKLKVLIDNSQPST</sequence>
<feature type="domain" description="LysM" evidence="3">
    <location>
        <begin position="500"/>
        <end position="544"/>
    </location>
</feature>
<comment type="caution">
    <text evidence="4">The sequence shown here is derived from an EMBL/GenBank/DDBJ whole genome shotgun (WGS) entry which is preliminary data.</text>
</comment>
<dbReference type="GO" id="GO:0000270">
    <property type="term" value="P:peptidoglycan metabolic process"/>
    <property type="evidence" value="ECO:0007669"/>
    <property type="project" value="InterPro"/>
</dbReference>
<evidence type="ECO:0000259" key="3">
    <source>
        <dbReference type="PROSITE" id="PS51782"/>
    </source>
</evidence>
<comment type="similarity">
    <text evidence="1">Belongs to the transglycosylase Slt family.</text>
</comment>
<dbReference type="AlphaFoldDB" id="A0A8S0Y9A8"/>
<accession>A0A8S0Y9A8</accession>
<dbReference type="Gene3D" id="1.10.530.10">
    <property type="match status" value="1"/>
</dbReference>
<reference evidence="4 5" key="1">
    <citation type="submission" date="2020-02" db="EMBL/GenBank/DDBJ databases">
        <authorList>
            <person name="Hogendoorn C."/>
        </authorList>
    </citation>
    <scope>NUCLEOTIDE SEQUENCE [LARGE SCALE GENOMIC DNA]</scope>
    <source>
        <strain evidence="4">METHB21</strain>
    </source>
</reference>
<dbReference type="CDD" id="cd00118">
    <property type="entry name" value="LysM"/>
    <property type="match status" value="2"/>
</dbReference>
<feature type="domain" description="LysM" evidence="3">
    <location>
        <begin position="372"/>
        <end position="415"/>
    </location>
</feature>
<dbReference type="Pfam" id="PF01476">
    <property type="entry name" value="LysM"/>
    <property type="match status" value="3"/>
</dbReference>
<dbReference type="SMART" id="SM00257">
    <property type="entry name" value="LysM"/>
    <property type="match status" value="3"/>
</dbReference>
<dbReference type="SUPFAM" id="SSF53955">
    <property type="entry name" value="Lysozyme-like"/>
    <property type="match status" value="1"/>
</dbReference>
<dbReference type="Pfam" id="PF01464">
    <property type="entry name" value="SLT"/>
    <property type="match status" value="1"/>
</dbReference>
<name>A0A8S0Y9A8_9GAMM</name>
<dbReference type="PROSITE" id="PS51782">
    <property type="entry name" value="LYSM"/>
    <property type="match status" value="3"/>
</dbReference>
<dbReference type="InterPro" id="IPR023346">
    <property type="entry name" value="Lysozyme-like_dom_sf"/>
</dbReference>
<dbReference type="EMBL" id="CADCXN010000042">
    <property type="protein sequence ID" value="CAA9889886.1"/>
    <property type="molecule type" value="Genomic_DNA"/>
</dbReference>
<feature type="chain" id="PRO_5035944562" evidence="2">
    <location>
        <begin position="23"/>
        <end position="553"/>
    </location>
</feature>